<evidence type="ECO:0000313" key="4">
    <source>
        <dbReference type="WBParaSite" id="HPBE_0001973401-mRNA-1"/>
    </source>
</evidence>
<organism evidence="3 4">
    <name type="scientific">Heligmosomoides polygyrus</name>
    <name type="common">Parasitic roundworm</name>
    <dbReference type="NCBI Taxonomy" id="6339"/>
    <lineage>
        <taxon>Eukaryota</taxon>
        <taxon>Metazoa</taxon>
        <taxon>Ecdysozoa</taxon>
        <taxon>Nematoda</taxon>
        <taxon>Chromadorea</taxon>
        <taxon>Rhabditida</taxon>
        <taxon>Rhabditina</taxon>
        <taxon>Rhabditomorpha</taxon>
        <taxon>Strongyloidea</taxon>
        <taxon>Heligmosomidae</taxon>
        <taxon>Heligmosomoides</taxon>
    </lineage>
</organism>
<sequence>MHLLSKYSSVKVHLVGYRSRAADACSAISAAKLRASKAAATSSGDLASQSDSGPKDPRPALSSPPLPLPARHYTATAIATVIANPTAGSPPSLYPQTAVILTCLGHELRAPVVNTMDKDIEVREPGAERLFAVRDVVSDIQTLQETTSSRTRVANEEDKMEKEAVGKGTMEVSRTPISAGEQEQESHGFERGTASGAPCEQLWRQPLRILENAAHANQTGKPKENFKEFLRKFRSKYSPLGRTDAALTEILRENHLDGRARSVFLAIPEEVVEQVFEAVISEMERVLANDPTAARM</sequence>
<reference evidence="2 3" key="1">
    <citation type="submission" date="2018-11" db="EMBL/GenBank/DDBJ databases">
        <authorList>
            <consortium name="Pathogen Informatics"/>
        </authorList>
    </citation>
    <scope>NUCLEOTIDE SEQUENCE [LARGE SCALE GENOMIC DNA]</scope>
</reference>
<dbReference type="OrthoDB" id="5860093at2759"/>
<dbReference type="WBParaSite" id="HPBE_0001973401-mRNA-1">
    <property type="protein sequence ID" value="HPBE_0001973401-mRNA-1"/>
    <property type="gene ID" value="HPBE_0001973401"/>
</dbReference>
<evidence type="ECO:0000313" key="3">
    <source>
        <dbReference type="Proteomes" id="UP000050761"/>
    </source>
</evidence>
<dbReference type="Proteomes" id="UP000050761">
    <property type="component" value="Unassembled WGS sequence"/>
</dbReference>
<keyword evidence="3" id="KW-1185">Reference proteome</keyword>
<evidence type="ECO:0000313" key="2">
    <source>
        <dbReference type="EMBL" id="VDP16438.1"/>
    </source>
</evidence>
<dbReference type="AlphaFoldDB" id="A0A183GC61"/>
<evidence type="ECO:0000256" key="1">
    <source>
        <dbReference type="SAM" id="MobiDB-lite"/>
    </source>
</evidence>
<protein>
    <submittedName>
        <fullName evidence="4">RPOL4c domain-containing protein</fullName>
    </submittedName>
</protein>
<accession>A0A183GC61</accession>
<accession>A0A3P8C5E5</accession>
<feature type="compositionally biased region" description="Basic and acidic residues" evidence="1">
    <location>
        <begin position="153"/>
        <end position="165"/>
    </location>
</feature>
<name>A0A183GC61_HELPZ</name>
<feature type="region of interest" description="Disordered" evidence="1">
    <location>
        <begin position="40"/>
        <end position="69"/>
    </location>
</feature>
<proteinExistence type="predicted"/>
<reference evidence="4" key="2">
    <citation type="submission" date="2019-09" db="UniProtKB">
        <authorList>
            <consortium name="WormBaseParasite"/>
        </authorList>
    </citation>
    <scope>IDENTIFICATION</scope>
</reference>
<gene>
    <name evidence="2" type="ORF">HPBE_LOCUS19733</name>
</gene>
<feature type="region of interest" description="Disordered" evidence="1">
    <location>
        <begin position="147"/>
        <end position="196"/>
    </location>
</feature>
<dbReference type="EMBL" id="UZAH01031580">
    <property type="protein sequence ID" value="VDP16438.1"/>
    <property type="molecule type" value="Genomic_DNA"/>
</dbReference>